<dbReference type="AlphaFoldDB" id="Q022W2"/>
<dbReference type="EC" id="3.6.1.1" evidence="2"/>
<dbReference type="InterPro" id="IPR036649">
    <property type="entry name" value="Pyrophosphatase_sf"/>
</dbReference>
<gene>
    <name evidence="6" type="ordered locus">Acid_3005</name>
</gene>
<protein>
    <recommendedName>
        <fullName evidence="2">inorganic diphosphatase</fullName>
        <ecNumber evidence="2">3.6.1.1</ecNumber>
    </recommendedName>
</protein>
<dbReference type="Pfam" id="PF00719">
    <property type="entry name" value="Pyrophosphatase"/>
    <property type="match status" value="1"/>
</dbReference>
<dbReference type="GO" id="GO:0006796">
    <property type="term" value="P:phosphate-containing compound metabolic process"/>
    <property type="evidence" value="ECO:0007669"/>
    <property type="project" value="InterPro"/>
</dbReference>
<sequence length="192" mass="21539">MRLPFFYKEQIVKALKAFDQKSGHFHVIIDTPKGHRNKYHYEEDKDLFLLKSVLPAGMVFPFDFGFVPGTHGDDGDPLDILVLTDEPAIQGSLVMTRLLAVIEAEQTEQGETNRNDRLIGIAAASREYQSVESLDQLNPNLIEEIKHFFVTYNELSGKAFRPLGAAGADRARKLIESAAKRAPRSAGRGKRR</sequence>
<keyword evidence="4 6" id="KW-0378">Hydrolase</keyword>
<dbReference type="InParanoid" id="Q022W2"/>
<dbReference type="GO" id="GO:0000287">
    <property type="term" value="F:magnesium ion binding"/>
    <property type="evidence" value="ECO:0007669"/>
    <property type="project" value="InterPro"/>
</dbReference>
<dbReference type="STRING" id="234267.Acid_3005"/>
<accession>Q022W2</accession>
<dbReference type="EMBL" id="CP000473">
    <property type="protein sequence ID" value="ABJ83988.1"/>
    <property type="molecule type" value="Genomic_DNA"/>
</dbReference>
<dbReference type="InterPro" id="IPR008162">
    <property type="entry name" value="Pyrophosphatase"/>
</dbReference>
<evidence type="ECO:0000313" key="6">
    <source>
        <dbReference type="EMBL" id="ABJ83988.1"/>
    </source>
</evidence>
<dbReference type="Gene3D" id="3.90.80.10">
    <property type="entry name" value="Inorganic pyrophosphatase"/>
    <property type="match status" value="1"/>
</dbReference>
<dbReference type="KEGG" id="sus:Acid_3005"/>
<dbReference type="PANTHER" id="PTHR10286">
    <property type="entry name" value="INORGANIC PYROPHOSPHATASE"/>
    <property type="match status" value="1"/>
</dbReference>
<reference evidence="6" key="1">
    <citation type="submission" date="2006-10" db="EMBL/GenBank/DDBJ databases">
        <title>Complete sequence of Solibacter usitatus Ellin6076.</title>
        <authorList>
            <consortium name="US DOE Joint Genome Institute"/>
            <person name="Copeland A."/>
            <person name="Lucas S."/>
            <person name="Lapidus A."/>
            <person name="Barry K."/>
            <person name="Detter J.C."/>
            <person name="Glavina del Rio T."/>
            <person name="Hammon N."/>
            <person name="Israni S."/>
            <person name="Dalin E."/>
            <person name="Tice H."/>
            <person name="Pitluck S."/>
            <person name="Thompson L.S."/>
            <person name="Brettin T."/>
            <person name="Bruce D."/>
            <person name="Han C."/>
            <person name="Tapia R."/>
            <person name="Gilna P."/>
            <person name="Schmutz J."/>
            <person name="Larimer F."/>
            <person name="Land M."/>
            <person name="Hauser L."/>
            <person name="Kyrpides N."/>
            <person name="Mikhailova N."/>
            <person name="Janssen P.H."/>
            <person name="Kuske C.R."/>
            <person name="Richardson P."/>
        </authorList>
    </citation>
    <scope>NUCLEOTIDE SEQUENCE</scope>
    <source>
        <strain evidence="6">Ellin6076</strain>
    </source>
</reference>
<keyword evidence="5" id="KW-0460">Magnesium</keyword>
<evidence type="ECO:0000256" key="4">
    <source>
        <dbReference type="ARBA" id="ARBA00022801"/>
    </source>
</evidence>
<keyword evidence="3" id="KW-0479">Metal-binding</keyword>
<comment type="cofactor">
    <cofactor evidence="1">
        <name>Mg(2+)</name>
        <dbReference type="ChEBI" id="CHEBI:18420"/>
    </cofactor>
</comment>
<evidence type="ECO:0000256" key="5">
    <source>
        <dbReference type="ARBA" id="ARBA00022842"/>
    </source>
</evidence>
<dbReference type="HOGENOM" id="CLU_073198_1_1_0"/>
<dbReference type="eggNOG" id="COG0221">
    <property type="taxonomic scope" value="Bacteria"/>
</dbReference>
<dbReference type="GO" id="GO:0005737">
    <property type="term" value="C:cytoplasm"/>
    <property type="evidence" value="ECO:0007669"/>
    <property type="project" value="InterPro"/>
</dbReference>
<dbReference type="PROSITE" id="PS00387">
    <property type="entry name" value="PPASE"/>
    <property type="match status" value="1"/>
</dbReference>
<evidence type="ECO:0000256" key="3">
    <source>
        <dbReference type="ARBA" id="ARBA00022723"/>
    </source>
</evidence>
<organism evidence="6">
    <name type="scientific">Solibacter usitatus (strain Ellin6076)</name>
    <dbReference type="NCBI Taxonomy" id="234267"/>
    <lineage>
        <taxon>Bacteria</taxon>
        <taxon>Pseudomonadati</taxon>
        <taxon>Acidobacteriota</taxon>
        <taxon>Terriglobia</taxon>
        <taxon>Bryobacterales</taxon>
        <taxon>Solibacteraceae</taxon>
        <taxon>Candidatus Solibacter</taxon>
    </lineage>
</organism>
<evidence type="ECO:0000256" key="1">
    <source>
        <dbReference type="ARBA" id="ARBA00001946"/>
    </source>
</evidence>
<dbReference type="SUPFAM" id="SSF50324">
    <property type="entry name" value="Inorganic pyrophosphatase"/>
    <property type="match status" value="1"/>
</dbReference>
<evidence type="ECO:0000256" key="2">
    <source>
        <dbReference type="ARBA" id="ARBA00012146"/>
    </source>
</evidence>
<name>Q022W2_SOLUE</name>
<dbReference type="GO" id="GO:0004427">
    <property type="term" value="F:inorganic diphosphate phosphatase activity"/>
    <property type="evidence" value="ECO:0007669"/>
    <property type="project" value="UniProtKB-EC"/>
</dbReference>
<proteinExistence type="predicted"/>